<keyword evidence="4" id="KW-1162">Viral penetration into host cytoplasm</keyword>
<evidence type="ECO:0000256" key="10">
    <source>
        <dbReference type="ARBA" id="ARBA00022870"/>
    </source>
</evidence>
<keyword evidence="14" id="KW-0843">Virulence</keyword>
<dbReference type="GO" id="GO:0055036">
    <property type="term" value="C:virion membrane"/>
    <property type="evidence" value="ECO:0007669"/>
    <property type="project" value="UniProtKB-SubCell"/>
</dbReference>
<sequence length="1159" mass="128890">MLGQSLLLVTLLFALGECGIVGENYTYYYQSQFRPPNGWHKHGGAYLVVNETDMSYTAASCTVGTIQGGISINESAISFVTKNPISWSSEGVCTAYCNYTSLYVFVTHCGGTGHKGCIVNTNRVGEIVLGVKYFSGEWIYNRTIIATGSYRKFIAWQCFSNFTSVFLNGNLVYSSNFTEDVAAAGVYAKRVNGLKRRIMKDTDVLAYFVNGTAVEVVVCDDSPKGRLACQYNTGNFTDGLYPFISNNVVNDSVVVYDAISTTNYGVLNNFTFYNETSAPPAGSNVDNLIKYQTHVVPEGFVRLNFSFLSTYRYQESDYTYGSYHKACNFRLESINNGLMFNTLSVSISYGPLKGSCKQSVFARKTTCCYAYKYPNGVRECKGVYNGERNVKFECGLLVFVDKTDGSRIITAEKPPVYTTNFTNSIVVDKCVNYNIYGRYGQGVISNLTNRAFGFLESDGLVILDTAGSIDIFAVREGPLIHYYKINPCNDVNQQYVVSGGNIVGLLTSSNETGSTQLEDQFYIKLTNSTHRFRRSTSGNVTSCPYVTYGKFCIKPDGLVDIIVPEGVKDYTSLLLNRTDYVLIPNSFNLTVTDEYIQTYMQSVQINCIQYVCGNSFQCKQLFQQYGPVCDSILSIVNGLAQQDNAEMIQFYSSTKPRGFDTNSFSNFSAGDFNISLILPKNGQPTGRSFIEDLFFDKVESLGLPGDYAYQKCTSGPLGFVKDLVCAQKYNGLLVLPPIITDEMQAMYTSSLVASMAFGGITAAGAIPFATQLQARINHLGITQTVLQKNQEKIAASFNKAMKNVQEGFSATSLALKQVQDVLNEQGGILQQTMHSLNKNFGAITHVIQDIYKQLDALEANAQVDRLITGRLSSLSVLASAKQLEYAKVTQQRELAREKINECVKSQSIRYGFCGDGMHIMSIPQSAPNGIVFLHFTYTPDSFQNVTAVVGFCVNSSNGTEYGLVPVIGRGIFIEVNGTYYITSRDMYNPRAITGGDVVKLNSCQANYKSVNRTVITTFVDEDDFDFDHELSKWWNETSRDFPDLDQFNYTIPVLNISNEIDRIQEVIQGLNDSLIDLETLSILKTYIKWPWYVWLAIAFLTIIFILVLCWIFFMTGCCGCCCGCFGIIPLMSKCGRKSSYYTTFDNDVVTEQYRPKKSV</sequence>
<dbReference type="Pfam" id="PF01601">
    <property type="entry name" value="CoV_S2"/>
    <property type="match status" value="1"/>
</dbReference>
<keyword evidence="10" id="KW-1043">Host membrane</keyword>
<keyword evidence="15" id="KW-0175">Coiled coil</keyword>
<dbReference type="PROSITE" id="PS51923">
    <property type="entry name" value="COV_S2_HR1"/>
    <property type="match status" value="1"/>
</dbReference>
<dbReference type="Pfam" id="PF19214">
    <property type="entry name" value="CoV_S2_C"/>
    <property type="match status" value="1"/>
</dbReference>
<evidence type="ECO:0000256" key="13">
    <source>
        <dbReference type="ARBA" id="ARBA00022989"/>
    </source>
</evidence>
<evidence type="ECO:0000256" key="3">
    <source>
        <dbReference type="ARBA" id="ARBA00022581"/>
    </source>
</evidence>
<dbReference type="PROSITE" id="PS51924">
    <property type="entry name" value="COV_S2_HR2"/>
    <property type="match status" value="1"/>
</dbReference>
<evidence type="ECO:0000256" key="1">
    <source>
        <dbReference type="ARBA" id="ARBA00022506"/>
    </source>
</evidence>
<dbReference type="Gene3D" id="1.20.5.300">
    <property type="match status" value="1"/>
</dbReference>
<evidence type="ECO:0000256" key="7">
    <source>
        <dbReference type="ARBA" id="ARBA00022729"/>
    </source>
</evidence>
<evidence type="ECO:0000256" key="18">
    <source>
        <dbReference type="ARBA" id="ARBA00023296"/>
    </source>
</evidence>
<dbReference type="GO" id="GO:0019031">
    <property type="term" value="C:viral envelope"/>
    <property type="evidence" value="ECO:0007669"/>
    <property type="project" value="UniProtKB-KW"/>
</dbReference>
<dbReference type="GO" id="GO:0019064">
    <property type="term" value="P:fusion of virus membrane with host plasma membrane"/>
    <property type="evidence" value="ECO:0007669"/>
    <property type="project" value="InterPro"/>
</dbReference>
<evidence type="ECO:0000259" key="21">
    <source>
        <dbReference type="PROSITE" id="PS51924"/>
    </source>
</evidence>
<evidence type="ECO:0000256" key="16">
    <source>
        <dbReference type="ARBA" id="ARBA00023136"/>
    </source>
</evidence>
<keyword evidence="7" id="KW-0732">Signal</keyword>
<protein>
    <submittedName>
        <fullName evidence="22">Spike glycoprotein</fullName>
    </submittedName>
</protein>
<dbReference type="GO" id="GO:0044173">
    <property type="term" value="C:host cell endoplasmic reticulum-Golgi intermediate compartment membrane"/>
    <property type="evidence" value="ECO:0007669"/>
    <property type="project" value="UniProtKB-SubCell"/>
</dbReference>
<evidence type="ECO:0000256" key="17">
    <source>
        <dbReference type="ARBA" id="ARBA00023180"/>
    </source>
</evidence>
<keyword evidence="5" id="KW-0165">Cleavage on pair of basic residues</keyword>
<dbReference type="CDD" id="cd22372">
    <property type="entry name" value="gammaCoV_Spike_SD1-2_S1-S2_S2"/>
    <property type="match status" value="1"/>
</dbReference>
<keyword evidence="3" id="KW-0945">Host-virus interaction</keyword>
<evidence type="ECO:0000313" key="22">
    <source>
        <dbReference type="EMBL" id="QDM39239.1"/>
    </source>
</evidence>
<keyword evidence="2" id="KW-1170">Fusion of virus membrane with host endosomal membrane</keyword>
<dbReference type="InterPro" id="IPR043607">
    <property type="entry name" value="CoV_S1_C"/>
</dbReference>
<evidence type="ECO:0000256" key="14">
    <source>
        <dbReference type="ARBA" id="ARBA00023026"/>
    </source>
</evidence>
<keyword evidence="1" id="KW-1168">Fusion of virus membrane with host membrane</keyword>
<feature type="transmembrane region" description="Helical" evidence="19">
    <location>
        <begin position="1091"/>
        <end position="1113"/>
    </location>
</feature>
<evidence type="ECO:0000256" key="4">
    <source>
        <dbReference type="ARBA" id="ARBA00022595"/>
    </source>
</evidence>
<keyword evidence="17" id="KW-0325">Glycoprotein</keyword>
<dbReference type="GO" id="GO:0039654">
    <property type="term" value="P:fusion of virus membrane with host endosome membrane"/>
    <property type="evidence" value="ECO:0007669"/>
    <property type="project" value="InterPro"/>
</dbReference>
<dbReference type="Gene3D" id="1.20.5.790">
    <property type="entry name" value="Single helix bin"/>
    <property type="match status" value="1"/>
</dbReference>
<reference evidence="22" key="1">
    <citation type="submission" date="2019-04" db="EMBL/GenBank/DDBJ databases">
        <title>Characterization of infectious bronchitis virus D181, a new serotype.</title>
        <authorList>
            <person name="Molenaar R.J."/>
            <person name="Dijkman R."/>
            <person name="de Wit S."/>
        </authorList>
    </citation>
    <scope>NUCLEOTIDE SEQUENCE</scope>
    <source>
        <strain evidence="22">CK/NL/D181/2018</strain>
    </source>
</reference>
<dbReference type="GO" id="GO:0075509">
    <property type="term" value="P:endocytosis involved in viral entry into host cell"/>
    <property type="evidence" value="ECO:0007669"/>
    <property type="project" value="UniProtKB-KW"/>
</dbReference>
<organism evidence="22">
    <name type="scientific">Infectious bronchitis virus</name>
    <dbReference type="NCBI Taxonomy" id="11120"/>
    <lineage>
        <taxon>Viruses</taxon>
        <taxon>Riboviria</taxon>
        <taxon>Orthornavirae</taxon>
        <taxon>Pisuviricota</taxon>
        <taxon>Pisoniviricetes</taxon>
        <taxon>Nidovirales</taxon>
        <taxon>Cornidovirineae</taxon>
        <taxon>Coronaviridae</taxon>
        <taxon>Orthocoronavirinae</taxon>
        <taxon>Gammacoronavirus</taxon>
        <taxon>Igacovirus</taxon>
        <taxon>Gammacoronavirus galli</taxon>
        <taxon>Avian coronavirus</taxon>
    </lineage>
</organism>
<proteinExistence type="predicted"/>
<evidence type="ECO:0000256" key="15">
    <source>
        <dbReference type="ARBA" id="ARBA00023054"/>
    </source>
</evidence>
<dbReference type="InterPro" id="IPR044873">
    <property type="entry name" value="Spike_S2_CoV_HR1"/>
</dbReference>
<dbReference type="InterPro" id="IPR043614">
    <property type="entry name" value="Spike_S2_CoV_C"/>
</dbReference>
<evidence type="ECO:0000256" key="19">
    <source>
        <dbReference type="SAM" id="Phobius"/>
    </source>
</evidence>
<keyword evidence="12" id="KW-1164">Virus endocytosis by host</keyword>
<feature type="domain" description="Coronavirus spike (S) glycoprotein S2 subunit heptad repeat 1 (HR1) region profile" evidence="20">
    <location>
        <begin position="766"/>
        <end position="871"/>
    </location>
</feature>
<dbReference type="Gene3D" id="2.60.40.3130">
    <property type="match status" value="1"/>
</dbReference>
<evidence type="ECO:0000256" key="12">
    <source>
        <dbReference type="ARBA" id="ARBA00022890"/>
    </source>
</evidence>
<keyword evidence="11" id="KW-0261">Viral envelope protein</keyword>
<evidence type="ECO:0000256" key="2">
    <source>
        <dbReference type="ARBA" id="ARBA00022510"/>
    </source>
</evidence>
<dbReference type="GO" id="GO:0046813">
    <property type="term" value="P:receptor-mediated virion attachment to host cell"/>
    <property type="evidence" value="ECO:0007669"/>
    <property type="project" value="InterPro"/>
</dbReference>
<keyword evidence="6 19" id="KW-0812">Transmembrane</keyword>
<name>A0A515L594_9GAMC</name>
<feature type="domain" description="Coronavirus spike (S) glycoprotein S2 subunit heptad repeat 2 (HR2) region profile" evidence="21">
    <location>
        <begin position="1021"/>
        <end position="1102"/>
    </location>
</feature>
<dbReference type="SUPFAM" id="SSF111474">
    <property type="entry name" value="Coronavirus S2 glycoprotein"/>
    <property type="match status" value="2"/>
</dbReference>
<dbReference type="InterPro" id="IPR043473">
    <property type="entry name" value="S2_sf_CoV"/>
</dbReference>
<dbReference type="GO" id="GO:0016020">
    <property type="term" value="C:membrane"/>
    <property type="evidence" value="ECO:0007669"/>
    <property type="project" value="InterPro"/>
</dbReference>
<keyword evidence="9" id="KW-0946">Virion</keyword>
<dbReference type="InterPro" id="IPR044874">
    <property type="entry name" value="Spike_S2_CoV_HR2"/>
</dbReference>
<keyword evidence="16 19" id="KW-0472">Membrane</keyword>
<dbReference type="EMBL" id="MK840961">
    <property type="protein sequence ID" value="QDM39239.1"/>
    <property type="molecule type" value="Genomic_RNA"/>
</dbReference>
<keyword evidence="18" id="KW-1160">Virus entry into host cell</keyword>
<evidence type="ECO:0000259" key="20">
    <source>
        <dbReference type="PROSITE" id="PS51923"/>
    </source>
</evidence>
<dbReference type="InterPro" id="IPR002552">
    <property type="entry name" value="Spike_S2_CoV"/>
</dbReference>
<evidence type="ECO:0000256" key="6">
    <source>
        <dbReference type="ARBA" id="ARBA00022692"/>
    </source>
</evidence>
<evidence type="ECO:0000256" key="8">
    <source>
        <dbReference type="ARBA" id="ARBA00022804"/>
    </source>
</evidence>
<evidence type="ECO:0000256" key="5">
    <source>
        <dbReference type="ARBA" id="ARBA00022685"/>
    </source>
</evidence>
<keyword evidence="13 19" id="KW-1133">Transmembrane helix</keyword>
<keyword evidence="8" id="KW-1161">Viral attachment to host cell</keyword>
<accession>A0A515L594</accession>
<dbReference type="Pfam" id="PF19209">
    <property type="entry name" value="CoV_S1_C"/>
    <property type="match status" value="1"/>
</dbReference>
<gene>
    <name evidence="22" type="primary">S</name>
</gene>
<evidence type="ECO:0000256" key="9">
    <source>
        <dbReference type="ARBA" id="ARBA00022844"/>
    </source>
</evidence>
<evidence type="ECO:0000256" key="11">
    <source>
        <dbReference type="ARBA" id="ARBA00022879"/>
    </source>
</evidence>